<feature type="transmembrane region" description="Helical" evidence="1">
    <location>
        <begin position="12"/>
        <end position="35"/>
    </location>
</feature>
<name>A0A8S5PCI2_9CAUD</name>
<organism evidence="2">
    <name type="scientific">Myoviridae sp. ctBrv3</name>
    <dbReference type="NCBI Taxonomy" id="2825047"/>
    <lineage>
        <taxon>Viruses</taxon>
        <taxon>Duplodnaviria</taxon>
        <taxon>Heunggongvirae</taxon>
        <taxon>Uroviricota</taxon>
        <taxon>Caudoviricetes</taxon>
    </lineage>
</organism>
<keyword evidence="1" id="KW-0812">Transmembrane</keyword>
<reference evidence="2" key="1">
    <citation type="journal article" date="2021" name="Proc. Natl. Acad. Sci. U.S.A.">
        <title>A Catalog of Tens of Thousands of Viruses from Human Metagenomes Reveals Hidden Associations with Chronic Diseases.</title>
        <authorList>
            <person name="Tisza M.J."/>
            <person name="Buck C.B."/>
        </authorList>
    </citation>
    <scope>NUCLEOTIDE SEQUENCE</scope>
    <source>
        <strain evidence="2">CtBrv3</strain>
    </source>
</reference>
<feature type="transmembrane region" description="Helical" evidence="1">
    <location>
        <begin position="80"/>
        <end position="105"/>
    </location>
</feature>
<protein>
    <submittedName>
        <fullName evidence="2">Uncharacterized protein</fullName>
    </submittedName>
</protein>
<dbReference type="EMBL" id="BK015387">
    <property type="protein sequence ID" value="DAE04400.1"/>
    <property type="molecule type" value="Genomic_DNA"/>
</dbReference>
<keyword evidence="1" id="KW-1133">Transmembrane helix</keyword>
<feature type="transmembrane region" description="Helical" evidence="1">
    <location>
        <begin position="47"/>
        <end position="68"/>
    </location>
</feature>
<evidence type="ECO:0000313" key="2">
    <source>
        <dbReference type="EMBL" id="DAE04400.1"/>
    </source>
</evidence>
<sequence length="115" mass="13346">MKKQEGNVVSSWWYNYSECYWTICLVVTMAVIFLPKLHFEEYIEKPLLYFYGISVVSVALKCAIRQICGFGRKEIIVIKWYFIPIGILCFIIQGVLFISSTFLAVRVLMMSLGII</sequence>
<evidence type="ECO:0000256" key="1">
    <source>
        <dbReference type="SAM" id="Phobius"/>
    </source>
</evidence>
<proteinExistence type="predicted"/>
<keyword evidence="1" id="KW-0472">Membrane</keyword>
<accession>A0A8S5PCI2</accession>